<keyword evidence="1 2" id="KW-0732">Signal</keyword>
<dbReference type="Pfam" id="PF01497">
    <property type="entry name" value="Peripla_BP_2"/>
    <property type="match status" value="1"/>
</dbReference>
<name>A0A6S6Y5J1_9PROT</name>
<dbReference type="InterPro" id="IPR054828">
    <property type="entry name" value="Vit_B12_bind_prot"/>
</dbReference>
<evidence type="ECO:0000313" key="5">
    <source>
        <dbReference type="Proteomes" id="UP000515733"/>
    </source>
</evidence>
<dbReference type="EMBL" id="LR778301">
    <property type="protein sequence ID" value="CAB1367818.1"/>
    <property type="molecule type" value="Genomic_DNA"/>
</dbReference>
<dbReference type="AlphaFoldDB" id="A0A6S6Y5J1"/>
<evidence type="ECO:0000313" key="4">
    <source>
        <dbReference type="EMBL" id="CAB1367818.1"/>
    </source>
</evidence>
<reference evidence="4 5" key="1">
    <citation type="submission" date="2020-03" db="EMBL/GenBank/DDBJ databases">
        <authorList>
            <consortium name="Genoscope - CEA"/>
            <person name="William W."/>
        </authorList>
    </citation>
    <scope>NUCLEOTIDE SEQUENCE [LARGE SCALE GENOMIC DNA]</scope>
    <source>
        <strain evidence="5">DSM 16959</strain>
    </source>
</reference>
<organism evidence="4 5">
    <name type="scientific">Denitratisoma oestradiolicum</name>
    <dbReference type="NCBI Taxonomy" id="311182"/>
    <lineage>
        <taxon>Bacteria</taxon>
        <taxon>Pseudomonadati</taxon>
        <taxon>Pseudomonadota</taxon>
        <taxon>Betaproteobacteria</taxon>
        <taxon>Nitrosomonadales</taxon>
        <taxon>Sterolibacteriaceae</taxon>
        <taxon>Denitratisoma</taxon>
    </lineage>
</organism>
<feature type="chain" id="PRO_5027777993" evidence="2">
    <location>
        <begin position="25"/>
        <end position="301"/>
    </location>
</feature>
<evidence type="ECO:0000259" key="3">
    <source>
        <dbReference type="PROSITE" id="PS50983"/>
    </source>
</evidence>
<protein>
    <submittedName>
        <fullName evidence="4">Cobalamin-binding protein</fullName>
    </submittedName>
</protein>
<accession>A0A6S6Y5J1</accession>
<dbReference type="PANTHER" id="PTHR30535:SF34">
    <property type="entry name" value="MOLYBDATE-BINDING PROTEIN MOLA"/>
    <property type="match status" value="1"/>
</dbReference>
<dbReference type="NCBIfam" id="NF038402">
    <property type="entry name" value="TroA_like"/>
    <property type="match status" value="1"/>
</dbReference>
<dbReference type="KEGG" id="doe:DENOEST_0653"/>
<evidence type="ECO:0000256" key="1">
    <source>
        <dbReference type="ARBA" id="ARBA00022729"/>
    </source>
</evidence>
<proteinExistence type="predicted"/>
<dbReference type="Proteomes" id="UP000515733">
    <property type="component" value="Chromosome"/>
</dbReference>
<dbReference type="Gene3D" id="3.40.50.1980">
    <property type="entry name" value="Nitrogenase molybdenum iron protein domain"/>
    <property type="match status" value="2"/>
</dbReference>
<gene>
    <name evidence="4" type="ORF">DENOEST_0653</name>
</gene>
<evidence type="ECO:0000256" key="2">
    <source>
        <dbReference type="SAM" id="SignalP"/>
    </source>
</evidence>
<keyword evidence="5" id="KW-1185">Reference proteome</keyword>
<feature type="signal peptide" evidence="2">
    <location>
        <begin position="1"/>
        <end position="24"/>
    </location>
</feature>
<dbReference type="InterPro" id="IPR002491">
    <property type="entry name" value="ABC_transptr_periplasmic_BD"/>
</dbReference>
<feature type="domain" description="Fe/B12 periplasmic-binding" evidence="3">
    <location>
        <begin position="44"/>
        <end position="293"/>
    </location>
</feature>
<dbReference type="PANTHER" id="PTHR30535">
    <property type="entry name" value="VITAMIN B12-BINDING PROTEIN"/>
    <property type="match status" value="1"/>
</dbReference>
<dbReference type="RefSeq" id="WP_232096423.1">
    <property type="nucleotide sequence ID" value="NZ_LR778301.1"/>
</dbReference>
<dbReference type="CDD" id="cd01144">
    <property type="entry name" value="BtuF"/>
    <property type="match status" value="1"/>
</dbReference>
<dbReference type="PROSITE" id="PS50983">
    <property type="entry name" value="FE_B12_PBP"/>
    <property type="match status" value="1"/>
</dbReference>
<dbReference type="SUPFAM" id="SSF53807">
    <property type="entry name" value="Helical backbone' metal receptor"/>
    <property type="match status" value="1"/>
</dbReference>
<sequence length="301" mass="32776">MSAQQRLRLAPLLLALVLALPAQAEISVADDSGRTVRLATPARRIVSLAPHVAELIYAAGAGDRLVGTVQFSTYPEAARRLPQVGGYSRFDLEAILALKPDLVIGWQSGNPAEQIARMQSLGLPLFLTQPDRIDDVARNLEQIGTLAGTEATARAAAAHYRARHKALAARYSARPPVRVFYQVWKTPLMTVGGRQIISDVLTLCGGRNVFADLTALAPTVNEEAVLAADPEVIIASGMDQARPEWVDDWRRWPTMTAVARGNLFHVPPELIQRHTPRLLDGAEQVCGQLEQARSRRPAAKP</sequence>
<dbReference type="GO" id="GO:0071281">
    <property type="term" value="P:cellular response to iron ion"/>
    <property type="evidence" value="ECO:0007669"/>
    <property type="project" value="TreeGrafter"/>
</dbReference>
<dbReference type="InterPro" id="IPR050902">
    <property type="entry name" value="ABC_Transporter_SBP"/>
</dbReference>